<protein>
    <submittedName>
        <fullName evidence="2">Glutathione S-transferase N-terminal domain-containing protein</fullName>
    </submittedName>
</protein>
<dbReference type="RefSeq" id="WP_428846276.1">
    <property type="nucleotide sequence ID" value="NZ_CP121694.1"/>
</dbReference>
<proteinExistence type="predicted"/>
<evidence type="ECO:0000313" key="2">
    <source>
        <dbReference type="EMBL" id="WRO23310.1"/>
    </source>
</evidence>
<name>A0AAU0USJ3_9FIRM</name>
<dbReference type="Proteomes" id="UP001329915">
    <property type="component" value="Chromosome"/>
</dbReference>
<reference evidence="2 3" key="1">
    <citation type="submission" date="2023-04" db="EMBL/GenBank/DDBJ databases">
        <authorList>
            <person name="Hsu D."/>
        </authorList>
    </citation>
    <scope>NUCLEOTIDE SEQUENCE [LARGE SCALE GENOMIC DNA]</scope>
    <source>
        <strain evidence="2 3">MK1</strain>
    </source>
</reference>
<sequence length="59" mass="6594">MKEYLSQKGVSFKELDVSSDEAARDEMHKKTGMMAVPVIAIDGEVIVGFDRQAIDKKLH</sequence>
<gene>
    <name evidence="2" type="ORF">MFMK1_003167</name>
</gene>
<accession>A0AAU0USJ3</accession>
<dbReference type="KEGG" id="dbc:MFMK1_003167"/>
<dbReference type="Pfam" id="PF00462">
    <property type="entry name" value="Glutaredoxin"/>
    <property type="match status" value="1"/>
</dbReference>
<dbReference type="CDD" id="cd02976">
    <property type="entry name" value="NrdH"/>
    <property type="match status" value="1"/>
</dbReference>
<dbReference type="EMBL" id="CP121694">
    <property type="protein sequence ID" value="WRO23310.1"/>
    <property type="molecule type" value="Genomic_DNA"/>
</dbReference>
<organism evidence="2 3">
    <name type="scientific">Metallumcola ferriviriculae</name>
    <dbReference type="NCBI Taxonomy" id="3039180"/>
    <lineage>
        <taxon>Bacteria</taxon>
        <taxon>Bacillati</taxon>
        <taxon>Bacillota</taxon>
        <taxon>Clostridia</taxon>
        <taxon>Neomoorellales</taxon>
        <taxon>Desulfitibacteraceae</taxon>
        <taxon>Metallumcola</taxon>
    </lineage>
</organism>
<dbReference type="InterPro" id="IPR002109">
    <property type="entry name" value="Glutaredoxin"/>
</dbReference>
<keyword evidence="3" id="KW-1185">Reference proteome</keyword>
<evidence type="ECO:0000259" key="1">
    <source>
        <dbReference type="Pfam" id="PF00462"/>
    </source>
</evidence>
<evidence type="ECO:0000313" key="3">
    <source>
        <dbReference type="Proteomes" id="UP001329915"/>
    </source>
</evidence>
<feature type="domain" description="Glutaredoxin" evidence="1">
    <location>
        <begin position="2"/>
        <end position="46"/>
    </location>
</feature>
<dbReference type="PROSITE" id="PS51354">
    <property type="entry name" value="GLUTAREDOXIN_2"/>
    <property type="match status" value="1"/>
</dbReference>
<dbReference type="AlphaFoldDB" id="A0AAU0USJ3"/>
<dbReference type="InterPro" id="IPR036249">
    <property type="entry name" value="Thioredoxin-like_sf"/>
</dbReference>
<dbReference type="SUPFAM" id="SSF52833">
    <property type="entry name" value="Thioredoxin-like"/>
    <property type="match status" value="1"/>
</dbReference>
<dbReference type="Gene3D" id="3.40.30.10">
    <property type="entry name" value="Glutaredoxin"/>
    <property type="match status" value="1"/>
</dbReference>